<evidence type="ECO:0000256" key="9">
    <source>
        <dbReference type="RuleBase" id="RU003357"/>
    </source>
</evidence>
<dbReference type="OrthoDB" id="9768177at2"/>
<comment type="caution">
    <text evidence="13">The sequence shown here is derived from an EMBL/GenBank/DDBJ whole genome shotgun (WGS) entry which is preliminary data.</text>
</comment>
<evidence type="ECO:0000259" key="12">
    <source>
        <dbReference type="Pfam" id="PF07715"/>
    </source>
</evidence>
<keyword evidence="2 8" id="KW-0813">Transport</keyword>
<dbReference type="InterPro" id="IPR023996">
    <property type="entry name" value="TonB-dep_OMP_SusC/RagA"/>
</dbReference>
<feature type="chain" id="PRO_5018704854" evidence="10">
    <location>
        <begin position="28"/>
        <end position="897"/>
    </location>
</feature>
<keyword evidence="6 8" id="KW-0472">Membrane</keyword>
<keyword evidence="4 8" id="KW-0812">Transmembrane</keyword>
<evidence type="ECO:0000256" key="8">
    <source>
        <dbReference type="PROSITE-ProRule" id="PRU01360"/>
    </source>
</evidence>
<reference evidence="13 14" key="1">
    <citation type="submission" date="2018-08" db="EMBL/GenBank/DDBJ databases">
        <title>A genome reference for cultivated species of the human gut microbiota.</title>
        <authorList>
            <person name="Zou Y."/>
            <person name="Xue W."/>
            <person name="Luo G."/>
        </authorList>
    </citation>
    <scope>NUCLEOTIDE SEQUENCE [LARGE SCALE GENOMIC DNA]</scope>
    <source>
        <strain evidence="13 14">AF42-9</strain>
    </source>
</reference>
<comment type="subcellular location">
    <subcellularLocation>
        <location evidence="1 8">Cell outer membrane</location>
        <topology evidence="1 8">Multi-pass membrane protein</topology>
    </subcellularLocation>
</comment>
<dbReference type="Gene3D" id="2.170.130.10">
    <property type="entry name" value="TonB-dependent receptor, plug domain"/>
    <property type="match status" value="1"/>
</dbReference>
<feature type="domain" description="TonB-dependent receptor plug" evidence="12">
    <location>
        <begin position="48"/>
        <end position="140"/>
    </location>
</feature>
<dbReference type="InterPro" id="IPR039426">
    <property type="entry name" value="TonB-dep_rcpt-like"/>
</dbReference>
<evidence type="ECO:0000256" key="3">
    <source>
        <dbReference type="ARBA" id="ARBA00022452"/>
    </source>
</evidence>
<protein>
    <submittedName>
        <fullName evidence="13">SusC/RagA family TonB-linked outer membrane protein</fullName>
    </submittedName>
</protein>
<evidence type="ECO:0000256" key="7">
    <source>
        <dbReference type="ARBA" id="ARBA00023237"/>
    </source>
</evidence>
<keyword evidence="10" id="KW-0732">Signal</keyword>
<dbReference type="AlphaFoldDB" id="A0A3R6IU49"/>
<comment type="similarity">
    <text evidence="8 9">Belongs to the TonB-dependent receptor family.</text>
</comment>
<evidence type="ECO:0000256" key="4">
    <source>
        <dbReference type="ARBA" id="ARBA00022692"/>
    </source>
</evidence>
<dbReference type="Pfam" id="PF07715">
    <property type="entry name" value="Plug"/>
    <property type="match status" value="1"/>
</dbReference>
<keyword evidence="14" id="KW-1185">Reference proteome</keyword>
<dbReference type="PROSITE" id="PS52016">
    <property type="entry name" value="TONB_DEPENDENT_REC_3"/>
    <property type="match status" value="1"/>
</dbReference>
<sequence length="897" mass="98940">MKTHQKLHQYIFAASVVSLLMPTSATAQVQELNVQRDTVPTYLKVQNKGIVNNALDVLNGNAAGVSVTSNGMDRMAQLSSVRVRGTTSIVGGNDPLVIIDGVTSDIATLSTIYPADIESFAVLKNAAETALYGSRGASGVIEVKTKRGTGKGFQISYETNIGLEAMSKKLDMLSADEYLATAKRLGVYANNGGYKNNFYDVITRTGFVQNHYLAFSGGSEQSNYRASFGYIDHNTIIKTKDYNNFVAKIDVTQHAFDNRLVGDFGVFGSTYKNNDIFDPQMLFYSAACQNPTYPAGRDANGNWTKNGSAYRINPPSAVLAERSDQKEMYFNTHMRLLYKLAPSLNLSAFGSYSYTSNENSEFCPTWVWAQGNVYRGEFKKQEYLGNVSLDYAHTWGSHSLSAGLSTEYHYLERTAFWTRAKGITINEFGYDNIGATASRPYGATGSIYEDQSLASVMANASYTLYNKYKLTLTMRGDGSSMVGDDHTWGFFPSVSAEWDVKKEHFLSGFDGISTLKLRTGYGHSGNLGGISAYTTMNNVQQTGIVPVNNTPTVTLGTIRNNNPDLKWETKSTFNIGGEIGLWHNRLMLTAEYYYSKTTDMLYSYDVPVPPFAYDKLLANIGAMSNQGLEIGFSIAPVQTKDIDLNVSMNLSFQKNKLLSLSGNYNGMNMSAANITAIGSIDGAGQNGGDNNHVLYQIVGQPLGVFYLPHCTGLYKDEQGTMKYRIEDLDRNGTIDFGDGGDRRICGQATPKATLGSNISLRYKNFYMSLQMNGAFGHKIFNGTALAYNNMSSFPIYNVMKGAPERNIVDQNVSDYWLERGDYLNFEYLTVGYNVPVKNRIVRSLRVSCSVNNLATITSYSGLTPMVNSYVVNSSMGIDDKRCYPTYRTYSIGVSVQF</sequence>
<dbReference type="InterPro" id="IPR012910">
    <property type="entry name" value="Plug_dom"/>
</dbReference>
<dbReference type="Proteomes" id="UP000286598">
    <property type="component" value="Unassembled WGS sequence"/>
</dbReference>
<dbReference type="InterPro" id="IPR036942">
    <property type="entry name" value="Beta-barrel_TonB_sf"/>
</dbReference>
<evidence type="ECO:0000256" key="2">
    <source>
        <dbReference type="ARBA" id="ARBA00022448"/>
    </source>
</evidence>
<keyword evidence="7 8" id="KW-0998">Cell outer membrane</keyword>
<keyword evidence="3 8" id="KW-1134">Transmembrane beta strand</keyword>
<feature type="signal peptide" evidence="10">
    <location>
        <begin position="1"/>
        <end position="27"/>
    </location>
</feature>
<dbReference type="SUPFAM" id="SSF56935">
    <property type="entry name" value="Porins"/>
    <property type="match status" value="1"/>
</dbReference>
<evidence type="ECO:0000256" key="10">
    <source>
        <dbReference type="SAM" id="SignalP"/>
    </source>
</evidence>
<dbReference type="Pfam" id="PF00593">
    <property type="entry name" value="TonB_dep_Rec_b-barrel"/>
    <property type="match status" value="1"/>
</dbReference>
<dbReference type="NCBIfam" id="TIGR04056">
    <property type="entry name" value="OMP_RagA_SusC"/>
    <property type="match status" value="1"/>
</dbReference>
<dbReference type="Gene3D" id="2.40.170.20">
    <property type="entry name" value="TonB-dependent receptor, beta-barrel domain"/>
    <property type="match status" value="1"/>
</dbReference>
<evidence type="ECO:0000256" key="1">
    <source>
        <dbReference type="ARBA" id="ARBA00004571"/>
    </source>
</evidence>
<dbReference type="NCBIfam" id="TIGR04057">
    <property type="entry name" value="SusC_RagA_signa"/>
    <property type="match status" value="1"/>
</dbReference>
<evidence type="ECO:0000256" key="5">
    <source>
        <dbReference type="ARBA" id="ARBA00023077"/>
    </source>
</evidence>
<dbReference type="InterPro" id="IPR037066">
    <property type="entry name" value="Plug_dom_sf"/>
</dbReference>
<feature type="domain" description="TonB-dependent receptor-like beta-barrel" evidence="11">
    <location>
        <begin position="293"/>
        <end position="853"/>
    </location>
</feature>
<dbReference type="GO" id="GO:0009279">
    <property type="term" value="C:cell outer membrane"/>
    <property type="evidence" value="ECO:0007669"/>
    <property type="project" value="UniProtKB-SubCell"/>
</dbReference>
<evidence type="ECO:0000256" key="6">
    <source>
        <dbReference type="ARBA" id="ARBA00023136"/>
    </source>
</evidence>
<accession>A0A3R6IU49</accession>
<proteinExistence type="inferred from homology"/>
<organism evidence="13 14">
    <name type="scientific">Leyella stercorea</name>
    <dbReference type="NCBI Taxonomy" id="363265"/>
    <lineage>
        <taxon>Bacteria</taxon>
        <taxon>Pseudomonadati</taxon>
        <taxon>Bacteroidota</taxon>
        <taxon>Bacteroidia</taxon>
        <taxon>Bacteroidales</taxon>
        <taxon>Prevotellaceae</taxon>
        <taxon>Leyella</taxon>
    </lineage>
</organism>
<evidence type="ECO:0000313" key="13">
    <source>
        <dbReference type="EMBL" id="RHK50463.1"/>
    </source>
</evidence>
<evidence type="ECO:0000313" key="14">
    <source>
        <dbReference type="Proteomes" id="UP000286598"/>
    </source>
</evidence>
<name>A0A3R6IU49_9BACT</name>
<dbReference type="InterPro" id="IPR000531">
    <property type="entry name" value="Beta-barrel_TonB"/>
</dbReference>
<dbReference type="EMBL" id="QRNO01000031">
    <property type="protein sequence ID" value="RHK50463.1"/>
    <property type="molecule type" value="Genomic_DNA"/>
</dbReference>
<evidence type="ECO:0000259" key="11">
    <source>
        <dbReference type="Pfam" id="PF00593"/>
    </source>
</evidence>
<gene>
    <name evidence="13" type="ORF">DW060_07425</name>
</gene>
<dbReference type="FunFam" id="2.40.170.20:FF:000008">
    <property type="entry name" value="TonB-linked outer membrane protein, SusC/RagA family"/>
    <property type="match status" value="1"/>
</dbReference>
<dbReference type="InterPro" id="IPR023997">
    <property type="entry name" value="TonB-dep_OMP_SusC/RagA_CS"/>
</dbReference>
<keyword evidence="5 9" id="KW-0798">TonB box</keyword>